<dbReference type="PROSITE" id="PS00028">
    <property type="entry name" value="ZINC_FINGER_C2H2_1"/>
    <property type="match status" value="1"/>
</dbReference>
<dbReference type="Gene3D" id="3.30.160.60">
    <property type="entry name" value="Classic Zinc Finger"/>
    <property type="match status" value="1"/>
</dbReference>
<evidence type="ECO:0000256" key="4">
    <source>
        <dbReference type="ARBA" id="ARBA00022833"/>
    </source>
</evidence>
<dbReference type="GO" id="GO:0008270">
    <property type="term" value="F:zinc ion binding"/>
    <property type="evidence" value="ECO:0007669"/>
    <property type="project" value="UniProtKB-KW"/>
</dbReference>
<evidence type="ECO:0000256" key="5">
    <source>
        <dbReference type="ARBA" id="ARBA00023015"/>
    </source>
</evidence>
<dbReference type="Pfam" id="PF13912">
    <property type="entry name" value="zf-C2H2_6"/>
    <property type="match status" value="1"/>
</dbReference>
<evidence type="ECO:0000256" key="3">
    <source>
        <dbReference type="ARBA" id="ARBA00022771"/>
    </source>
</evidence>
<reference evidence="11" key="1">
    <citation type="submission" date="2023-07" db="EMBL/GenBank/DDBJ databases">
        <title>draft genome sequence of fig (Ficus carica).</title>
        <authorList>
            <person name="Takahashi T."/>
            <person name="Nishimura K."/>
        </authorList>
    </citation>
    <scope>NUCLEOTIDE SEQUENCE</scope>
</reference>
<keyword evidence="2" id="KW-0479">Metal-binding</keyword>
<feature type="domain" description="C2H2-type" evidence="10">
    <location>
        <begin position="66"/>
        <end position="93"/>
    </location>
</feature>
<evidence type="ECO:0000256" key="2">
    <source>
        <dbReference type="ARBA" id="ARBA00022723"/>
    </source>
</evidence>
<evidence type="ECO:0000259" key="10">
    <source>
        <dbReference type="PROSITE" id="PS50157"/>
    </source>
</evidence>
<evidence type="ECO:0000256" key="8">
    <source>
        <dbReference type="PROSITE-ProRule" id="PRU00042"/>
    </source>
</evidence>
<dbReference type="InterPro" id="IPR013087">
    <property type="entry name" value="Znf_C2H2_type"/>
</dbReference>
<evidence type="ECO:0000313" key="12">
    <source>
        <dbReference type="Proteomes" id="UP001187192"/>
    </source>
</evidence>
<evidence type="ECO:0000256" key="9">
    <source>
        <dbReference type="SAM" id="MobiDB-lite"/>
    </source>
</evidence>
<proteinExistence type="predicted"/>
<evidence type="ECO:0000256" key="1">
    <source>
        <dbReference type="ARBA" id="ARBA00004123"/>
    </source>
</evidence>
<comment type="caution">
    <text evidence="11">The sequence shown here is derived from an EMBL/GenBank/DDBJ whole genome shotgun (WGS) entry which is preliminary data.</text>
</comment>
<dbReference type="InterPro" id="IPR036236">
    <property type="entry name" value="Znf_C2H2_sf"/>
</dbReference>
<dbReference type="GO" id="GO:0005634">
    <property type="term" value="C:nucleus"/>
    <property type="evidence" value="ECO:0007669"/>
    <property type="project" value="UniProtKB-SubCell"/>
</dbReference>
<comment type="subcellular location">
    <subcellularLocation>
        <location evidence="1">Nucleus</location>
    </subcellularLocation>
</comment>
<dbReference type="InterPro" id="IPR052426">
    <property type="entry name" value="Plant_dev_regulator"/>
</dbReference>
<evidence type="ECO:0000256" key="7">
    <source>
        <dbReference type="ARBA" id="ARBA00023242"/>
    </source>
</evidence>
<keyword evidence="5" id="KW-0805">Transcription regulation</keyword>
<keyword evidence="4" id="KW-0862">Zinc</keyword>
<feature type="region of interest" description="Disordered" evidence="9">
    <location>
        <begin position="104"/>
        <end position="154"/>
    </location>
</feature>
<dbReference type="Proteomes" id="UP001187192">
    <property type="component" value="Unassembled WGS sequence"/>
</dbReference>
<dbReference type="PANTHER" id="PTHR45801:SF119">
    <property type="entry name" value="ZINC FINGER PROTEIN 10-LIKE"/>
    <property type="match status" value="1"/>
</dbReference>
<dbReference type="EMBL" id="BTGU01000012">
    <property type="protein sequence ID" value="GMN41444.1"/>
    <property type="molecule type" value="Genomic_DNA"/>
</dbReference>
<feature type="compositionally biased region" description="Low complexity" evidence="9">
    <location>
        <begin position="141"/>
        <end position="154"/>
    </location>
</feature>
<dbReference type="SUPFAM" id="SSF57667">
    <property type="entry name" value="beta-beta-alpha zinc fingers"/>
    <property type="match status" value="1"/>
</dbReference>
<name>A0AA87ZQG2_FICCA</name>
<organism evidence="11 12">
    <name type="scientific">Ficus carica</name>
    <name type="common">Common fig</name>
    <dbReference type="NCBI Taxonomy" id="3494"/>
    <lineage>
        <taxon>Eukaryota</taxon>
        <taxon>Viridiplantae</taxon>
        <taxon>Streptophyta</taxon>
        <taxon>Embryophyta</taxon>
        <taxon>Tracheophyta</taxon>
        <taxon>Spermatophyta</taxon>
        <taxon>Magnoliopsida</taxon>
        <taxon>eudicotyledons</taxon>
        <taxon>Gunneridae</taxon>
        <taxon>Pentapetalae</taxon>
        <taxon>rosids</taxon>
        <taxon>fabids</taxon>
        <taxon>Rosales</taxon>
        <taxon>Moraceae</taxon>
        <taxon>Ficeae</taxon>
        <taxon>Ficus</taxon>
    </lineage>
</organism>
<evidence type="ECO:0000256" key="6">
    <source>
        <dbReference type="ARBA" id="ARBA00023163"/>
    </source>
</evidence>
<keyword evidence="3 8" id="KW-0863">Zinc-finger</keyword>
<accession>A0AA87ZQG2</accession>
<keyword evidence="7" id="KW-0539">Nucleus</keyword>
<dbReference type="PANTHER" id="PTHR45801">
    <property type="entry name" value="OS07G0101800 PROTEIN"/>
    <property type="match status" value="1"/>
</dbReference>
<dbReference type="PROSITE" id="PS50157">
    <property type="entry name" value="ZINC_FINGER_C2H2_2"/>
    <property type="match status" value="1"/>
</dbReference>
<feature type="compositionally biased region" description="Basic and acidic residues" evidence="9">
    <location>
        <begin position="112"/>
        <end position="139"/>
    </location>
</feature>
<gene>
    <name evidence="11" type="ORF">TIFTF001_010667</name>
</gene>
<keyword evidence="12" id="KW-1185">Reference proteome</keyword>
<keyword evidence="6" id="KW-0804">Transcription</keyword>
<dbReference type="AlphaFoldDB" id="A0AA87ZQG2"/>
<evidence type="ECO:0000313" key="11">
    <source>
        <dbReference type="EMBL" id="GMN41444.1"/>
    </source>
</evidence>
<sequence>MEEAHHDQYYSMWVQKRKEILMMNSSINGSSSSSSSLWEERAFSEDIHAAAAGSLGGGCVWPPRSYTCSFCMREFKSAQALGGHMNIHRRDRARLKQYNCPIPSPTGLHTNTNHDHHIINHDHDHHHDLDHQYSSKLDPDNSSPSTSSNLITNSTASRYDISPNFGNSRVSAQDHQHPFVSSKFSVHHKKNPRKEDSDVETDLCVGLNSVVGRNINRRIISSSSPTGLLVDHHHHQHETTGNYCKRPKLMSFFLKPCRLQSNQVIHDEVMTEDIDHTSMDDLDLELRLGEPPK</sequence>
<protein>
    <recommendedName>
        <fullName evidence="10">C2H2-type domain-containing protein</fullName>
    </recommendedName>
</protein>